<name>A0A0F9QCB3_9ZZZZ</name>
<gene>
    <name evidence="2" type="ORF">LCGC14_0721350</name>
</gene>
<dbReference type="EMBL" id="LAZR01001636">
    <property type="protein sequence ID" value="KKN41630.1"/>
    <property type="molecule type" value="Genomic_DNA"/>
</dbReference>
<comment type="caution">
    <text evidence="2">The sequence shown here is derived from an EMBL/GenBank/DDBJ whole genome shotgun (WGS) entry which is preliminary data.</text>
</comment>
<dbReference type="SUPFAM" id="SSF53686">
    <property type="entry name" value="Tryptophan synthase beta subunit-like PLP-dependent enzymes"/>
    <property type="match status" value="1"/>
</dbReference>
<evidence type="ECO:0000259" key="1">
    <source>
        <dbReference type="Pfam" id="PF00291"/>
    </source>
</evidence>
<dbReference type="AlphaFoldDB" id="A0A0F9QCB3"/>
<accession>A0A0F9QCB3</accession>
<protein>
    <recommendedName>
        <fullName evidence="1">Tryptophan synthase beta chain-like PALP domain-containing protein</fullName>
    </recommendedName>
</protein>
<evidence type="ECO:0000313" key="2">
    <source>
        <dbReference type="EMBL" id="KKN41630.1"/>
    </source>
</evidence>
<dbReference type="PANTHER" id="PTHR10314">
    <property type="entry name" value="CYSTATHIONINE BETA-SYNTHASE"/>
    <property type="match status" value="1"/>
</dbReference>
<organism evidence="2">
    <name type="scientific">marine sediment metagenome</name>
    <dbReference type="NCBI Taxonomy" id="412755"/>
    <lineage>
        <taxon>unclassified sequences</taxon>
        <taxon>metagenomes</taxon>
        <taxon>ecological metagenomes</taxon>
    </lineage>
</organism>
<dbReference type="CDD" id="cd01561">
    <property type="entry name" value="CBS_like"/>
    <property type="match status" value="1"/>
</dbReference>
<dbReference type="InterPro" id="IPR036052">
    <property type="entry name" value="TrpB-like_PALP_sf"/>
</dbReference>
<dbReference type="Gene3D" id="3.40.50.1100">
    <property type="match status" value="2"/>
</dbReference>
<dbReference type="InterPro" id="IPR001926">
    <property type="entry name" value="TrpB-like_PALP"/>
</dbReference>
<dbReference type="InterPro" id="IPR050214">
    <property type="entry name" value="Cys_Synth/Cystath_Beta-Synth"/>
</dbReference>
<reference evidence="2" key="1">
    <citation type="journal article" date="2015" name="Nature">
        <title>Complex archaea that bridge the gap between prokaryotes and eukaryotes.</title>
        <authorList>
            <person name="Spang A."/>
            <person name="Saw J.H."/>
            <person name="Jorgensen S.L."/>
            <person name="Zaremba-Niedzwiedzka K."/>
            <person name="Martijn J."/>
            <person name="Lind A.E."/>
            <person name="van Eijk R."/>
            <person name="Schleper C."/>
            <person name="Guy L."/>
            <person name="Ettema T.J."/>
        </authorList>
    </citation>
    <scope>NUCLEOTIDE SEQUENCE</scope>
</reference>
<dbReference type="Pfam" id="PF00291">
    <property type="entry name" value="PALP"/>
    <property type="match status" value="1"/>
</dbReference>
<feature type="domain" description="Tryptophan synthase beta chain-like PALP" evidence="1">
    <location>
        <begin position="32"/>
        <end position="307"/>
    </location>
</feature>
<proteinExistence type="predicted"/>
<sequence length="333" mass="36922">MKVKLYNKGNGKLRVNNRLRVFENIEDLIANEHNPTPLVKLNDSINPNKDFPIYIKLERFNPFGSIKDRIAYSMLKNVTFQEGKCILEPTSGNTGIALASLANAKGIPIELAVPTRIPEEKKLLLKMLGVDVLWEADDDLCPKFPNEGARGVINGLLNSVGGERYFHPNQYENYLNVQAHYTTTGPEIWTQTNGKIDYFFSATGTCGTITGVGKYLKEKKPSIKILGIEPSEPHHSIPGMKRISDLDEDLIPKILDRSVIDEIFEVNDESAYKTGIELARKNGILVGPSTGAILAVALEYAKSHEGLAVIISPDDAVKYTSYYAPYLKNDGEP</sequence>